<proteinExistence type="predicted"/>
<feature type="transmembrane region" description="Helical" evidence="1">
    <location>
        <begin position="135"/>
        <end position="159"/>
    </location>
</feature>
<feature type="transmembrane region" description="Helical" evidence="1">
    <location>
        <begin position="100"/>
        <end position="123"/>
    </location>
</feature>
<dbReference type="Proteomes" id="UP000198825">
    <property type="component" value="Chromosome I"/>
</dbReference>
<accession>A0A1H2MRE2</accession>
<dbReference type="STRING" id="546874.SAMN04488544_2577"/>
<evidence type="ECO:0000313" key="2">
    <source>
        <dbReference type="EMBL" id="SDU95817.1"/>
    </source>
</evidence>
<dbReference type="EMBL" id="LT629799">
    <property type="protein sequence ID" value="SDU95817.1"/>
    <property type="molecule type" value="Genomic_DNA"/>
</dbReference>
<feature type="transmembrane region" description="Helical" evidence="1">
    <location>
        <begin position="280"/>
        <end position="301"/>
    </location>
</feature>
<keyword evidence="1" id="KW-0472">Membrane</keyword>
<feature type="transmembrane region" description="Helical" evidence="1">
    <location>
        <begin position="227"/>
        <end position="246"/>
    </location>
</feature>
<feature type="transmembrane region" description="Helical" evidence="1">
    <location>
        <begin position="21"/>
        <end position="47"/>
    </location>
</feature>
<keyword evidence="1" id="KW-1133">Transmembrane helix</keyword>
<protein>
    <submittedName>
        <fullName evidence="2">Uncharacterized protein</fullName>
    </submittedName>
</protein>
<evidence type="ECO:0000256" key="1">
    <source>
        <dbReference type="SAM" id="Phobius"/>
    </source>
</evidence>
<keyword evidence="1" id="KW-0812">Transmembrane</keyword>
<feature type="transmembrane region" description="Helical" evidence="1">
    <location>
        <begin position="166"/>
        <end position="189"/>
    </location>
</feature>
<feature type="transmembrane region" description="Helical" evidence="1">
    <location>
        <begin position="195"/>
        <end position="215"/>
    </location>
</feature>
<organism evidence="2 3">
    <name type="scientific">Microlunatus sagamiharensis</name>
    <dbReference type="NCBI Taxonomy" id="546874"/>
    <lineage>
        <taxon>Bacteria</taxon>
        <taxon>Bacillati</taxon>
        <taxon>Actinomycetota</taxon>
        <taxon>Actinomycetes</taxon>
        <taxon>Propionibacteriales</taxon>
        <taxon>Propionibacteriaceae</taxon>
        <taxon>Microlunatus</taxon>
    </lineage>
</organism>
<sequence>MVRVTPTAGTSTARPATTPRWALLLVGVAAAAVGLLPWLATGARLLIQNLWATDATPETMPRALLPFSQYTITTIIGVVVVGAALAGLCARALARRLPRLGTATVATGVLAVHVTALLQTASVVRAGLREGTESFVYVTALEAVALLSVLVGVGALALVERAGRAGAVLGLAVGALALGPWLSALLVLVDGGTTTLLGAARLATWVPAALVGAAIGWSGVRTAGRALATAVALVLVAVVPALTTAISSSAGSRVLAHDPREMAAYAVQVFLGASTTPALVLPPLAVALGAAVVVGVLLGPVRRGREQ</sequence>
<dbReference type="AlphaFoldDB" id="A0A1H2MRE2"/>
<evidence type="ECO:0000313" key="3">
    <source>
        <dbReference type="Proteomes" id="UP000198825"/>
    </source>
</evidence>
<feature type="transmembrane region" description="Helical" evidence="1">
    <location>
        <begin position="67"/>
        <end position="88"/>
    </location>
</feature>
<reference evidence="3" key="1">
    <citation type="submission" date="2016-10" db="EMBL/GenBank/DDBJ databases">
        <authorList>
            <person name="Varghese N."/>
            <person name="Submissions S."/>
        </authorList>
    </citation>
    <scope>NUCLEOTIDE SEQUENCE [LARGE SCALE GENOMIC DNA]</scope>
    <source>
        <strain evidence="3">DSM 21743</strain>
    </source>
</reference>
<gene>
    <name evidence="2" type="ORF">SAMN04488544_2577</name>
</gene>
<keyword evidence="3" id="KW-1185">Reference proteome</keyword>
<name>A0A1H2MRE2_9ACTN</name>